<comment type="caution">
    <text evidence="2">The sequence shown here is derived from an EMBL/GenBank/DDBJ whole genome shotgun (WGS) entry which is preliminary data.</text>
</comment>
<protein>
    <submittedName>
        <fullName evidence="2">Uncharacterized protein</fullName>
    </submittedName>
</protein>
<dbReference type="EMBL" id="BONQ01000017">
    <property type="protein sequence ID" value="GIG42940.1"/>
    <property type="molecule type" value="Genomic_DNA"/>
</dbReference>
<name>A0A919U8M7_9ACTN</name>
<evidence type="ECO:0000256" key="1">
    <source>
        <dbReference type="SAM" id="MobiDB-lite"/>
    </source>
</evidence>
<evidence type="ECO:0000313" key="3">
    <source>
        <dbReference type="Proteomes" id="UP000660611"/>
    </source>
</evidence>
<feature type="region of interest" description="Disordered" evidence="1">
    <location>
        <begin position="36"/>
        <end position="103"/>
    </location>
</feature>
<feature type="compositionally biased region" description="Gly residues" evidence="1">
    <location>
        <begin position="39"/>
        <end position="55"/>
    </location>
</feature>
<dbReference type="Proteomes" id="UP000660611">
    <property type="component" value="Unassembled WGS sequence"/>
</dbReference>
<keyword evidence="3" id="KW-1185">Reference proteome</keyword>
<organism evidence="2 3">
    <name type="scientific">Dactylosporangium siamense</name>
    <dbReference type="NCBI Taxonomy" id="685454"/>
    <lineage>
        <taxon>Bacteria</taxon>
        <taxon>Bacillati</taxon>
        <taxon>Actinomycetota</taxon>
        <taxon>Actinomycetes</taxon>
        <taxon>Micromonosporales</taxon>
        <taxon>Micromonosporaceae</taxon>
        <taxon>Dactylosporangium</taxon>
    </lineage>
</organism>
<sequence>MARSFCSSTTIFGPIRVTASIARYSGAYSGSARIFFHSPGGGPSSTPSGDGGGVCPGSKGTDPESAGTDSKAAGSNGAAYGARGGPWSRWSGEGGGASVTRGL</sequence>
<proteinExistence type="predicted"/>
<reference evidence="2" key="1">
    <citation type="submission" date="2021-01" db="EMBL/GenBank/DDBJ databases">
        <title>Whole genome shotgun sequence of Dactylosporangium siamense NBRC 106093.</title>
        <authorList>
            <person name="Komaki H."/>
            <person name="Tamura T."/>
        </authorList>
    </citation>
    <scope>NUCLEOTIDE SEQUENCE</scope>
    <source>
        <strain evidence="2">NBRC 106093</strain>
    </source>
</reference>
<gene>
    <name evidence="2" type="ORF">Dsi01nite_009810</name>
</gene>
<evidence type="ECO:0000313" key="2">
    <source>
        <dbReference type="EMBL" id="GIG42940.1"/>
    </source>
</evidence>
<dbReference type="AlphaFoldDB" id="A0A919U8M7"/>
<accession>A0A919U8M7</accession>